<dbReference type="OrthoDB" id="5349299at2"/>
<feature type="coiled-coil region" evidence="1">
    <location>
        <begin position="248"/>
        <end position="282"/>
    </location>
</feature>
<evidence type="ECO:0000256" key="1">
    <source>
        <dbReference type="SAM" id="Coils"/>
    </source>
</evidence>
<evidence type="ECO:0008006" key="5">
    <source>
        <dbReference type="Google" id="ProtNLM"/>
    </source>
</evidence>
<keyword evidence="1" id="KW-0175">Coiled coil</keyword>
<dbReference type="STRING" id="1850254.LPB137_10190"/>
<keyword evidence="2" id="KW-0732">Signal</keyword>
<feature type="chain" id="PRO_5012117038" description="DUF4468 domain-containing protein" evidence="2">
    <location>
        <begin position="20"/>
        <end position="305"/>
    </location>
</feature>
<organism evidence="3 4">
    <name type="scientific">Poseidonibacter parvus</name>
    <dbReference type="NCBI Taxonomy" id="1850254"/>
    <lineage>
        <taxon>Bacteria</taxon>
        <taxon>Pseudomonadati</taxon>
        <taxon>Campylobacterota</taxon>
        <taxon>Epsilonproteobacteria</taxon>
        <taxon>Campylobacterales</taxon>
        <taxon>Arcobacteraceae</taxon>
        <taxon>Poseidonibacter</taxon>
    </lineage>
</organism>
<sequence length="305" mass="35295">MNKYILLIVLLISTGTAFAKGSVITKKTYPNISKDAIFHASKILFSLSNKENKNNDFIINSYRDNIIVEKVVFQNSIIRVDLMLDTWILEVHEFENESRAILSIKRTDAVDFDDKKEINNNVYKLFWDRLDYLLGINTTWESCSSYFSSDFNSLNCYNYLLTNKPDDNKIIKNILISEKRNNANTIDNIKADIFLDTDLKINKSNNILDVNEDILNSNILNPIMENTILETKAIKIVKKKEEKETVENSNVKEEIQNSDESIDEFKDNMKDIVNMKSSLNDKEIDKIITESNNLKENSEFSLETN</sequence>
<evidence type="ECO:0000313" key="3">
    <source>
        <dbReference type="EMBL" id="APW66190.1"/>
    </source>
</evidence>
<keyword evidence="4" id="KW-1185">Reference proteome</keyword>
<dbReference type="AlphaFoldDB" id="A0A1P8KNR3"/>
<dbReference type="KEGG" id="alp:LPB137_10190"/>
<dbReference type="Proteomes" id="UP000186074">
    <property type="component" value="Chromosome"/>
</dbReference>
<protein>
    <recommendedName>
        <fullName evidence="5">DUF4468 domain-containing protein</fullName>
    </recommendedName>
</protein>
<gene>
    <name evidence="3" type="ORF">LPB137_10190</name>
</gene>
<dbReference type="EMBL" id="CP019070">
    <property type="protein sequence ID" value="APW66190.1"/>
    <property type="molecule type" value="Genomic_DNA"/>
</dbReference>
<dbReference type="RefSeq" id="WP_076087665.1">
    <property type="nucleotide sequence ID" value="NZ_CP019070.1"/>
</dbReference>
<reference evidence="3 4" key="1">
    <citation type="submission" date="2017-01" db="EMBL/GenBank/DDBJ databases">
        <title>Genome sequencing of Arcobacter sp. LPB0137.</title>
        <authorList>
            <person name="Lee G.-W."/>
            <person name="Yi H."/>
        </authorList>
    </citation>
    <scope>NUCLEOTIDE SEQUENCE [LARGE SCALE GENOMIC DNA]</scope>
    <source>
        <strain evidence="3 4">LPB0137</strain>
    </source>
</reference>
<accession>A0A1P8KNR3</accession>
<name>A0A1P8KNR3_9BACT</name>
<feature type="signal peptide" evidence="2">
    <location>
        <begin position="1"/>
        <end position="19"/>
    </location>
</feature>
<proteinExistence type="predicted"/>
<evidence type="ECO:0000256" key="2">
    <source>
        <dbReference type="SAM" id="SignalP"/>
    </source>
</evidence>
<evidence type="ECO:0000313" key="4">
    <source>
        <dbReference type="Proteomes" id="UP000186074"/>
    </source>
</evidence>